<organism evidence="3 4">
    <name type="scientific">Dissophora globulifera</name>
    <dbReference type="NCBI Taxonomy" id="979702"/>
    <lineage>
        <taxon>Eukaryota</taxon>
        <taxon>Fungi</taxon>
        <taxon>Fungi incertae sedis</taxon>
        <taxon>Mucoromycota</taxon>
        <taxon>Mortierellomycotina</taxon>
        <taxon>Mortierellomycetes</taxon>
        <taxon>Mortierellales</taxon>
        <taxon>Mortierellaceae</taxon>
        <taxon>Dissophora</taxon>
    </lineage>
</organism>
<dbReference type="OrthoDB" id="2449091at2759"/>
<keyword evidence="2" id="KW-1133">Transmembrane helix</keyword>
<evidence type="ECO:0000256" key="1">
    <source>
        <dbReference type="SAM" id="MobiDB-lite"/>
    </source>
</evidence>
<accession>A0A9P6QZM6</accession>
<feature type="compositionally biased region" description="Basic and acidic residues" evidence="1">
    <location>
        <begin position="198"/>
        <end position="219"/>
    </location>
</feature>
<proteinExistence type="predicted"/>
<feature type="compositionally biased region" description="Basic residues" evidence="1">
    <location>
        <begin position="1"/>
        <end position="10"/>
    </location>
</feature>
<evidence type="ECO:0000313" key="4">
    <source>
        <dbReference type="Proteomes" id="UP000738325"/>
    </source>
</evidence>
<dbReference type="AlphaFoldDB" id="A0A9P6QZM6"/>
<keyword evidence="4" id="KW-1185">Reference proteome</keyword>
<feature type="compositionally biased region" description="Basic and acidic residues" evidence="1">
    <location>
        <begin position="149"/>
        <end position="164"/>
    </location>
</feature>
<gene>
    <name evidence="3" type="ORF">BGZ99_001522</name>
</gene>
<keyword evidence="2" id="KW-0812">Transmembrane</keyword>
<feature type="compositionally biased region" description="Polar residues" evidence="1">
    <location>
        <begin position="33"/>
        <end position="46"/>
    </location>
</feature>
<name>A0A9P6QZM6_9FUNG</name>
<feature type="region of interest" description="Disordered" evidence="1">
    <location>
        <begin position="130"/>
        <end position="173"/>
    </location>
</feature>
<dbReference type="Proteomes" id="UP000738325">
    <property type="component" value="Unassembled WGS sequence"/>
</dbReference>
<dbReference type="EMBL" id="JAAAIP010001398">
    <property type="protein sequence ID" value="KAG0307132.1"/>
    <property type="molecule type" value="Genomic_DNA"/>
</dbReference>
<evidence type="ECO:0000313" key="3">
    <source>
        <dbReference type="EMBL" id="KAG0307132.1"/>
    </source>
</evidence>
<feature type="region of interest" description="Disordered" evidence="1">
    <location>
        <begin position="1"/>
        <end position="56"/>
    </location>
</feature>
<keyword evidence="2" id="KW-0472">Membrane</keyword>
<comment type="caution">
    <text evidence="3">The sequence shown here is derived from an EMBL/GenBank/DDBJ whole genome shotgun (WGS) entry which is preliminary data.</text>
</comment>
<reference evidence="3" key="1">
    <citation type="journal article" date="2020" name="Fungal Divers.">
        <title>Resolving the Mortierellaceae phylogeny through synthesis of multi-gene phylogenetics and phylogenomics.</title>
        <authorList>
            <person name="Vandepol N."/>
            <person name="Liber J."/>
            <person name="Desiro A."/>
            <person name="Na H."/>
            <person name="Kennedy M."/>
            <person name="Barry K."/>
            <person name="Grigoriev I.V."/>
            <person name="Miller A.N."/>
            <person name="O'Donnell K."/>
            <person name="Stajich J.E."/>
            <person name="Bonito G."/>
        </authorList>
    </citation>
    <scope>NUCLEOTIDE SEQUENCE</scope>
    <source>
        <strain evidence="3">REB-010B</strain>
    </source>
</reference>
<feature type="region of interest" description="Disordered" evidence="1">
    <location>
        <begin position="198"/>
        <end position="236"/>
    </location>
</feature>
<feature type="compositionally biased region" description="Low complexity" evidence="1">
    <location>
        <begin position="222"/>
        <end position="232"/>
    </location>
</feature>
<sequence length="361" mass="39257">MPSHHIRTLFKGHDAADMAPTPAADSGPRDTPDTPSSVEILSSQGKASEHMLSTPGSRKRSILFNMILPPEAPPVDAGLALPPHIPLPPMIDSTETIVDREITATEIKSSSLHATSTSTSTSRSLRSWILGDGDDHDHGAQVTKRHGNNRTEGDHHEREQEKGSIVKGQSQSVVSLQTTTVVSKSTTIKTWFSKKSHVEVQKKEGSAHHGSENASKDSESMTQTTSTLQQQQHAVQSTNGRTVVATTVQQEVVHQETHQKTRTVALVNVNVSVHDVLGLGKVMEITLAMFHAHGAFLRRQPFWLQCVMMGWEALVVLLVVWGLLRIVGLAEVIVWGADDLVRGALATVRVVGTTLQAYLSY</sequence>
<evidence type="ECO:0000256" key="2">
    <source>
        <dbReference type="SAM" id="Phobius"/>
    </source>
</evidence>
<feature type="transmembrane region" description="Helical" evidence="2">
    <location>
        <begin position="302"/>
        <end position="324"/>
    </location>
</feature>
<protein>
    <submittedName>
        <fullName evidence="3">Uncharacterized protein</fullName>
    </submittedName>
</protein>